<keyword evidence="1 4" id="KW-0378">Hydrolase</keyword>
<dbReference type="InParanoid" id="A0A146G9D0"/>
<evidence type="ECO:0000313" key="5">
    <source>
        <dbReference type="Proteomes" id="UP000076023"/>
    </source>
</evidence>
<keyword evidence="5" id="KW-1185">Reference proteome</keyword>
<evidence type="ECO:0000259" key="3">
    <source>
        <dbReference type="Pfam" id="PF01156"/>
    </source>
</evidence>
<organism evidence="4 5">
    <name type="scientific">Terrimicrobium sacchariphilum</name>
    <dbReference type="NCBI Taxonomy" id="690879"/>
    <lineage>
        <taxon>Bacteria</taxon>
        <taxon>Pseudomonadati</taxon>
        <taxon>Verrucomicrobiota</taxon>
        <taxon>Terrimicrobiia</taxon>
        <taxon>Terrimicrobiales</taxon>
        <taxon>Terrimicrobiaceae</taxon>
        <taxon>Terrimicrobium</taxon>
    </lineage>
</organism>
<dbReference type="RefSeq" id="WP_075079920.1">
    <property type="nucleotide sequence ID" value="NZ_BDCO01000002.1"/>
</dbReference>
<dbReference type="PANTHER" id="PTHR12304:SF4">
    <property type="entry name" value="URIDINE NUCLEOSIDASE"/>
    <property type="match status" value="1"/>
</dbReference>
<dbReference type="GO" id="GO:0006152">
    <property type="term" value="P:purine nucleoside catabolic process"/>
    <property type="evidence" value="ECO:0007669"/>
    <property type="project" value="TreeGrafter"/>
</dbReference>
<gene>
    <name evidence="4" type="ORF">TSACC_22700</name>
</gene>
<evidence type="ECO:0000256" key="2">
    <source>
        <dbReference type="ARBA" id="ARBA00023295"/>
    </source>
</evidence>
<proteinExistence type="predicted"/>
<dbReference type="PANTHER" id="PTHR12304">
    <property type="entry name" value="INOSINE-URIDINE PREFERRING NUCLEOSIDE HYDROLASE"/>
    <property type="match status" value="1"/>
</dbReference>
<name>A0A146G9D0_TERSA</name>
<dbReference type="InterPro" id="IPR001910">
    <property type="entry name" value="Inosine/uridine_hydrolase_dom"/>
</dbReference>
<dbReference type="InterPro" id="IPR036452">
    <property type="entry name" value="Ribo_hydro-like"/>
</dbReference>
<dbReference type="GO" id="GO:0008477">
    <property type="term" value="F:purine nucleosidase activity"/>
    <property type="evidence" value="ECO:0007669"/>
    <property type="project" value="TreeGrafter"/>
</dbReference>
<accession>A0A146G9D0</accession>
<comment type="caution">
    <text evidence="4">The sequence shown here is derived from an EMBL/GenBank/DDBJ whole genome shotgun (WGS) entry which is preliminary data.</text>
</comment>
<protein>
    <submittedName>
        <fullName evidence="4">Inosine-uridine nucleoside N-ribohydrolase</fullName>
    </submittedName>
</protein>
<dbReference type="STRING" id="690879.TSACC_22700"/>
<dbReference type="Pfam" id="PF01156">
    <property type="entry name" value="IU_nuc_hydro"/>
    <property type="match status" value="1"/>
</dbReference>
<reference evidence="5" key="1">
    <citation type="journal article" date="2017" name="Genome Announc.">
        <title>Draft Genome Sequence of Terrimicrobium sacchariphilum NM-5T, a Facultative Anaerobic Soil Bacterium of the Class Spartobacteria.</title>
        <authorList>
            <person name="Qiu Y.L."/>
            <person name="Tourlousse D.M."/>
            <person name="Matsuura N."/>
            <person name="Ohashi A."/>
            <person name="Sekiguchi Y."/>
        </authorList>
    </citation>
    <scope>NUCLEOTIDE SEQUENCE [LARGE SCALE GENOMIC DNA]</scope>
    <source>
        <strain evidence="5">NM-5</strain>
    </source>
</reference>
<dbReference type="SUPFAM" id="SSF53590">
    <property type="entry name" value="Nucleoside hydrolase"/>
    <property type="match status" value="1"/>
</dbReference>
<feature type="domain" description="Inosine/uridine-preferring nucleoside hydrolase" evidence="3">
    <location>
        <begin position="5"/>
        <end position="275"/>
    </location>
</feature>
<dbReference type="GO" id="GO:0005829">
    <property type="term" value="C:cytosol"/>
    <property type="evidence" value="ECO:0007669"/>
    <property type="project" value="TreeGrafter"/>
</dbReference>
<dbReference type="Gene3D" id="3.90.245.10">
    <property type="entry name" value="Ribonucleoside hydrolase-like"/>
    <property type="match status" value="1"/>
</dbReference>
<dbReference type="OrthoDB" id="9797882at2"/>
<evidence type="ECO:0000256" key="1">
    <source>
        <dbReference type="ARBA" id="ARBA00022801"/>
    </source>
</evidence>
<sequence>MAIPVILDTDIGTDIDDTWALAQLLRCPELDLKLILTATGDAVYRATITARFLEVAGRTDIPIGLGVNSHPMTDGRNQDPWIRGYDLASYGGEIAEDGVGRLIRIIEESTEPVTIIAIAPSGNLAAAVTRAPHIAARCRLVGMFGSFDVGYSGGLPASNETNVRMDPAALRTVLAADWQDVLITPLDTCNAAVLTGENYHRIWCATSDPVLRAVIENYCIFAPLVGWMHCDYFATRSTILFDCVAVYLAYAEDLVETEAIRFDITDDGYTIRDDAAPYPARVALRWKDLDGFLNHLTERLLAGA</sequence>
<dbReference type="AlphaFoldDB" id="A0A146G9D0"/>
<evidence type="ECO:0000313" key="4">
    <source>
        <dbReference type="EMBL" id="GAT34275.1"/>
    </source>
</evidence>
<dbReference type="InterPro" id="IPR023186">
    <property type="entry name" value="IUNH"/>
</dbReference>
<dbReference type="EMBL" id="BDCO01000002">
    <property type="protein sequence ID" value="GAT34275.1"/>
    <property type="molecule type" value="Genomic_DNA"/>
</dbReference>
<dbReference type="Proteomes" id="UP000076023">
    <property type="component" value="Unassembled WGS sequence"/>
</dbReference>
<keyword evidence="2" id="KW-0326">Glycosidase</keyword>